<dbReference type="PRINTS" id="PR00081">
    <property type="entry name" value="GDHRDH"/>
</dbReference>
<comment type="caution">
    <text evidence="4">The sequence shown here is derived from an EMBL/GenBank/DDBJ whole genome shotgun (WGS) entry which is preliminary data.</text>
</comment>
<evidence type="ECO:0000313" key="5">
    <source>
        <dbReference type="Proteomes" id="UP001642464"/>
    </source>
</evidence>
<dbReference type="SUPFAM" id="SSF51735">
    <property type="entry name" value="NAD(P)-binding Rossmann-fold domains"/>
    <property type="match status" value="1"/>
</dbReference>
<feature type="compositionally biased region" description="Acidic residues" evidence="3">
    <location>
        <begin position="570"/>
        <end position="585"/>
    </location>
</feature>
<organism evidence="4 5">
    <name type="scientific">Durusdinium trenchii</name>
    <dbReference type="NCBI Taxonomy" id="1381693"/>
    <lineage>
        <taxon>Eukaryota</taxon>
        <taxon>Sar</taxon>
        <taxon>Alveolata</taxon>
        <taxon>Dinophyceae</taxon>
        <taxon>Suessiales</taxon>
        <taxon>Symbiodiniaceae</taxon>
        <taxon>Durusdinium</taxon>
    </lineage>
</organism>
<evidence type="ECO:0000256" key="3">
    <source>
        <dbReference type="SAM" id="MobiDB-lite"/>
    </source>
</evidence>
<dbReference type="Proteomes" id="UP001642464">
    <property type="component" value="Unassembled WGS sequence"/>
</dbReference>
<protein>
    <submittedName>
        <fullName evidence="4">Chloroplastic (Translocon at the inner envelope membrane of chloroplasts 32) (PsTIC32)</fullName>
    </submittedName>
</protein>
<dbReference type="Gene3D" id="3.40.50.720">
    <property type="entry name" value="NAD(P)-binding Rossmann-like Domain"/>
    <property type="match status" value="1"/>
</dbReference>
<dbReference type="PANTHER" id="PTHR24320">
    <property type="entry name" value="RETINOL DEHYDROGENASE"/>
    <property type="match status" value="1"/>
</dbReference>
<evidence type="ECO:0000256" key="2">
    <source>
        <dbReference type="ARBA" id="ARBA00023002"/>
    </source>
</evidence>
<dbReference type="InterPro" id="IPR002347">
    <property type="entry name" value="SDR_fam"/>
</dbReference>
<dbReference type="PANTHER" id="PTHR24320:SF148">
    <property type="entry name" value="NAD(P)-BINDING ROSSMANN-FOLD SUPERFAMILY PROTEIN"/>
    <property type="match status" value="1"/>
</dbReference>
<evidence type="ECO:0000256" key="1">
    <source>
        <dbReference type="ARBA" id="ARBA00006484"/>
    </source>
</evidence>
<name>A0ABP0HYN7_9DINO</name>
<feature type="region of interest" description="Disordered" evidence="3">
    <location>
        <begin position="560"/>
        <end position="594"/>
    </location>
</feature>
<evidence type="ECO:0000313" key="4">
    <source>
        <dbReference type="EMBL" id="CAK8995337.1"/>
    </source>
</evidence>
<sequence length="594" mass="66361">MPIPRFRVWRAWRGIGVCGAVLLALCVERILVFAWSGTRSRPSTPTRVAPRLAARVARGAGLSVHSNLDLNIEVPDTDLETSVPLLAAALALFFGLRQLKGLIDGPEEFQLQPGSLQGRRVLITGGSAGLGFETAMRLLEAGAEVLITTRAAGQARAEAALDAELGEATELRRRVQVLPLDLSEPSSVQHCAALCQQLLCGNCLDVVLCNAGVMAIPQRSASSYDGAEMQLAVNHLGHFALVGQLLPLLSQQHARVICVSSLAHRLGHPPRLLQELELGPSDALRYNAWDAYSDSKLANVIFAKELDRRFRAQGWPASAVALHPGLCATDLAKYVISGRDEPLEVTYASYAAPVQALLQAARGLLRPLERGANSHVFLAAGADGGLERPRIPWWAIAYGRRAGGRQGKQYFLGDLVECQREGIWRRCRVSRVPSDARPHDGSFRVKFDTDAVEMKCWYKDLRTCRSPERVPWPAWLKDWQPTEAPPDENCWKHLEGSKDETSAWWRQGPPVDAVEIDVQEHWAERRLWAIWRRRERQKRCERRQVQEEFDRLCRERDERLERLASHPGEEAEVEEEVDEEEEDQPVDQLPPQHA</sequence>
<proteinExistence type="inferred from homology"/>
<keyword evidence="2" id="KW-0560">Oxidoreductase</keyword>
<accession>A0ABP0HYN7</accession>
<dbReference type="Pfam" id="PF00106">
    <property type="entry name" value="adh_short"/>
    <property type="match status" value="1"/>
</dbReference>
<comment type="similarity">
    <text evidence="1">Belongs to the short-chain dehydrogenases/reductases (SDR) family.</text>
</comment>
<feature type="compositionally biased region" description="Basic and acidic residues" evidence="3">
    <location>
        <begin position="560"/>
        <end position="569"/>
    </location>
</feature>
<keyword evidence="5" id="KW-1185">Reference proteome</keyword>
<reference evidence="4 5" key="1">
    <citation type="submission" date="2024-02" db="EMBL/GenBank/DDBJ databases">
        <authorList>
            <person name="Chen Y."/>
            <person name="Shah S."/>
            <person name="Dougan E. K."/>
            <person name="Thang M."/>
            <person name="Chan C."/>
        </authorList>
    </citation>
    <scope>NUCLEOTIDE SEQUENCE [LARGE SCALE GENOMIC DNA]</scope>
</reference>
<dbReference type="EMBL" id="CAXAMM010002225">
    <property type="protein sequence ID" value="CAK8995337.1"/>
    <property type="molecule type" value="Genomic_DNA"/>
</dbReference>
<dbReference type="InterPro" id="IPR036291">
    <property type="entry name" value="NAD(P)-bd_dom_sf"/>
</dbReference>
<gene>
    <name evidence="4" type="ORF">SCF082_LOCUS4314</name>
</gene>